<reference evidence="5 6" key="1">
    <citation type="submission" date="2016-11" db="EMBL/GenBank/DDBJ databases">
        <authorList>
            <person name="Jaros S."/>
            <person name="Januszkiewicz K."/>
            <person name="Wedrychowicz H."/>
        </authorList>
    </citation>
    <scope>NUCLEOTIDE SEQUENCE [LARGE SCALE GENOMIC DNA]</scope>
    <source>
        <strain evidence="5 6">GAS242</strain>
    </source>
</reference>
<dbReference type="GO" id="GO:0016491">
    <property type="term" value="F:oxidoreductase activity"/>
    <property type="evidence" value="ECO:0007669"/>
    <property type="project" value="UniProtKB-KW"/>
</dbReference>
<accession>A0A1M5IEF8</accession>
<dbReference type="Pfam" id="PF00106">
    <property type="entry name" value="adh_short"/>
    <property type="match status" value="1"/>
</dbReference>
<evidence type="ECO:0000256" key="1">
    <source>
        <dbReference type="ARBA" id="ARBA00006484"/>
    </source>
</evidence>
<protein>
    <recommendedName>
        <fullName evidence="4">Ketoreductase domain-containing protein</fullName>
    </recommendedName>
</protein>
<proteinExistence type="inferred from homology"/>
<dbReference type="InterPro" id="IPR002347">
    <property type="entry name" value="SDR_fam"/>
</dbReference>
<dbReference type="AlphaFoldDB" id="A0A1M5IEF8"/>
<evidence type="ECO:0000256" key="3">
    <source>
        <dbReference type="RuleBase" id="RU000363"/>
    </source>
</evidence>
<dbReference type="PANTHER" id="PTHR42901:SF1">
    <property type="entry name" value="ALCOHOL DEHYDROGENASE"/>
    <property type="match status" value="1"/>
</dbReference>
<dbReference type="PROSITE" id="PS00061">
    <property type="entry name" value="ADH_SHORT"/>
    <property type="match status" value="1"/>
</dbReference>
<dbReference type="OrthoDB" id="9808814at2"/>
<comment type="similarity">
    <text evidence="1 3">Belongs to the short-chain dehydrogenases/reductases (SDR) family.</text>
</comment>
<dbReference type="Proteomes" id="UP000190675">
    <property type="component" value="Chromosome I"/>
</dbReference>
<organism evidence="5 6">
    <name type="scientific">Bradyrhizobium erythrophlei</name>
    <dbReference type="NCBI Taxonomy" id="1437360"/>
    <lineage>
        <taxon>Bacteria</taxon>
        <taxon>Pseudomonadati</taxon>
        <taxon>Pseudomonadota</taxon>
        <taxon>Alphaproteobacteria</taxon>
        <taxon>Hyphomicrobiales</taxon>
        <taxon>Nitrobacteraceae</taxon>
        <taxon>Bradyrhizobium</taxon>
    </lineage>
</organism>
<dbReference type="InterPro" id="IPR020904">
    <property type="entry name" value="Sc_DH/Rdtase_CS"/>
</dbReference>
<dbReference type="PRINTS" id="PR00081">
    <property type="entry name" value="GDHRDH"/>
</dbReference>
<dbReference type="SUPFAM" id="SSF51735">
    <property type="entry name" value="NAD(P)-binding Rossmann-fold domains"/>
    <property type="match status" value="1"/>
</dbReference>
<dbReference type="EMBL" id="LT670818">
    <property type="protein sequence ID" value="SHG26647.1"/>
    <property type="molecule type" value="Genomic_DNA"/>
</dbReference>
<evidence type="ECO:0000313" key="5">
    <source>
        <dbReference type="EMBL" id="SHG26647.1"/>
    </source>
</evidence>
<dbReference type="PIRSF" id="PIRSF000126">
    <property type="entry name" value="11-beta-HSD1"/>
    <property type="match status" value="1"/>
</dbReference>
<dbReference type="Gene3D" id="3.40.50.720">
    <property type="entry name" value="NAD(P)-binding Rossmann-like Domain"/>
    <property type="match status" value="1"/>
</dbReference>
<feature type="domain" description="Ketoreductase" evidence="4">
    <location>
        <begin position="7"/>
        <end position="192"/>
    </location>
</feature>
<evidence type="ECO:0000259" key="4">
    <source>
        <dbReference type="SMART" id="SM00822"/>
    </source>
</evidence>
<dbReference type="PRINTS" id="PR00080">
    <property type="entry name" value="SDRFAMILY"/>
</dbReference>
<dbReference type="PANTHER" id="PTHR42901">
    <property type="entry name" value="ALCOHOL DEHYDROGENASE"/>
    <property type="match status" value="1"/>
</dbReference>
<evidence type="ECO:0000256" key="2">
    <source>
        <dbReference type="ARBA" id="ARBA00023002"/>
    </source>
</evidence>
<dbReference type="InterPro" id="IPR036291">
    <property type="entry name" value="NAD(P)-bd_dom_sf"/>
</dbReference>
<dbReference type="RefSeq" id="WP_079565419.1">
    <property type="nucleotide sequence ID" value="NZ_LT670818.1"/>
</dbReference>
<keyword evidence="2" id="KW-0560">Oxidoreductase</keyword>
<gene>
    <name evidence="5" type="ORF">SAMN05444169_1510</name>
</gene>
<dbReference type="InterPro" id="IPR057326">
    <property type="entry name" value="KR_dom"/>
</dbReference>
<evidence type="ECO:0000313" key="6">
    <source>
        <dbReference type="Proteomes" id="UP000190675"/>
    </source>
</evidence>
<dbReference type="CDD" id="cd05233">
    <property type="entry name" value="SDR_c"/>
    <property type="match status" value="1"/>
</dbReference>
<sequence length="265" mass="27806">MKSNPRPLALVTGASSGIGADLARELAKDGHDLVLSARRIEPMQALAEELKGLGAGCTIIASDLSKHGAAAALVRELETRGMVIDVLINNAGLGDNGRFDQSDPLRVSEMLQVNIVALTELTRLLVPPMVARGKGRVMLLASTAAFQPGPQMAVYCATKAYVLSFGEAIAFELKRTGVTVTTLCPGATATEFSRVARAGCSALFKGGLVPVMSASEVARIGYQSLKAGRGVVIAGLLNRIMSTSSRLSPAPVTLRIANWMMSSRK</sequence>
<name>A0A1M5IEF8_9BRAD</name>
<dbReference type="SMART" id="SM00822">
    <property type="entry name" value="PKS_KR"/>
    <property type="match status" value="1"/>
</dbReference>